<evidence type="ECO:0000313" key="9">
    <source>
        <dbReference type="EMBL" id="OBF99917.1"/>
    </source>
</evidence>
<feature type="transmembrane region" description="Helical" evidence="7">
    <location>
        <begin position="809"/>
        <end position="829"/>
    </location>
</feature>
<evidence type="ECO:0000256" key="4">
    <source>
        <dbReference type="ARBA" id="ARBA00022692"/>
    </source>
</evidence>
<comment type="subcellular location">
    <subcellularLocation>
        <location evidence="1">Cell membrane</location>
        <topology evidence="1">Multi-pass membrane protein</topology>
    </subcellularLocation>
</comment>
<evidence type="ECO:0000256" key="6">
    <source>
        <dbReference type="ARBA" id="ARBA00023136"/>
    </source>
</evidence>
<evidence type="ECO:0000259" key="8">
    <source>
        <dbReference type="Pfam" id="PF02687"/>
    </source>
</evidence>
<feature type="transmembrane region" description="Helical" evidence="7">
    <location>
        <begin position="304"/>
        <end position="328"/>
    </location>
</feature>
<dbReference type="InterPro" id="IPR003838">
    <property type="entry name" value="ABC3_permease_C"/>
</dbReference>
<protein>
    <submittedName>
        <fullName evidence="9">ABC transporter permease</fullName>
    </submittedName>
</protein>
<accession>A0A1A2E128</accession>
<dbReference type="InterPro" id="IPR051447">
    <property type="entry name" value="Lipoprotein-release_system"/>
</dbReference>
<reference evidence="10" key="1">
    <citation type="submission" date="2016-06" db="EMBL/GenBank/DDBJ databases">
        <authorList>
            <person name="Sutton G."/>
            <person name="Brinkac L."/>
            <person name="Sanka R."/>
            <person name="Adams M."/>
            <person name="Lau E."/>
            <person name="Mehaffy C."/>
            <person name="Tameris M."/>
            <person name="Hatherill M."/>
            <person name="Hanekom W."/>
            <person name="Mahomed H."/>
            <person name="Mcshane H."/>
        </authorList>
    </citation>
    <scope>NUCLEOTIDE SEQUENCE [LARGE SCALE GENOMIC DNA]</scope>
    <source>
        <strain evidence="10">852014-51077_SCH5608930-a</strain>
    </source>
</reference>
<organism evidence="9 10">
    <name type="scientific">Mycolicibacter sinensis (strain JDM601)</name>
    <name type="common">Mycobacterium sinense</name>
    <dbReference type="NCBI Taxonomy" id="875328"/>
    <lineage>
        <taxon>Bacteria</taxon>
        <taxon>Bacillati</taxon>
        <taxon>Actinomycetota</taxon>
        <taxon>Actinomycetes</taxon>
        <taxon>Mycobacteriales</taxon>
        <taxon>Mycobacteriaceae</taxon>
        <taxon>Mycolicibacter</taxon>
    </lineage>
</organism>
<evidence type="ECO:0000256" key="5">
    <source>
        <dbReference type="ARBA" id="ARBA00022989"/>
    </source>
</evidence>
<evidence type="ECO:0000256" key="1">
    <source>
        <dbReference type="ARBA" id="ARBA00004651"/>
    </source>
</evidence>
<keyword evidence="3" id="KW-1003">Cell membrane</keyword>
<dbReference type="Pfam" id="PF02687">
    <property type="entry name" value="FtsX"/>
    <property type="match status" value="2"/>
</dbReference>
<feature type="transmembrane region" description="Helical" evidence="7">
    <location>
        <begin position="28"/>
        <end position="47"/>
    </location>
</feature>
<dbReference type="Proteomes" id="UP000093985">
    <property type="component" value="Unassembled WGS sequence"/>
</dbReference>
<dbReference type="EMBL" id="LZIN01000103">
    <property type="protein sequence ID" value="OBF99917.1"/>
    <property type="molecule type" value="Genomic_DNA"/>
</dbReference>
<feature type="transmembrane region" description="Helical" evidence="7">
    <location>
        <begin position="248"/>
        <end position="271"/>
    </location>
</feature>
<dbReference type="GO" id="GO:0098797">
    <property type="term" value="C:plasma membrane protein complex"/>
    <property type="evidence" value="ECO:0007669"/>
    <property type="project" value="TreeGrafter"/>
</dbReference>
<feature type="transmembrane region" description="Helical" evidence="7">
    <location>
        <begin position="424"/>
        <end position="451"/>
    </location>
</feature>
<dbReference type="PANTHER" id="PTHR30489:SF0">
    <property type="entry name" value="LIPOPROTEIN-RELEASING SYSTEM TRANSMEMBRANE PROTEIN LOLE"/>
    <property type="match status" value="1"/>
</dbReference>
<comment type="similarity">
    <text evidence="2">Belongs to the ABC-4 integral membrane protein family. LolC/E subfamily.</text>
</comment>
<feature type="domain" description="ABC3 transporter permease C-terminal" evidence="8">
    <location>
        <begin position="255"/>
        <end position="377"/>
    </location>
</feature>
<keyword evidence="6 7" id="KW-0472">Membrane</keyword>
<gene>
    <name evidence="9" type="ORF">A5771_18705</name>
</gene>
<feature type="domain" description="ABC3 transporter permease C-terminal" evidence="8">
    <location>
        <begin position="722"/>
        <end position="836"/>
    </location>
</feature>
<dbReference type="OrthoDB" id="4758984at2"/>
<keyword evidence="4 7" id="KW-0812">Transmembrane</keyword>
<dbReference type="AlphaFoldDB" id="A0A1A2E128"/>
<feature type="transmembrane region" description="Helical" evidence="7">
    <location>
        <begin position="348"/>
        <end position="371"/>
    </location>
</feature>
<feature type="transmembrane region" description="Helical" evidence="7">
    <location>
        <begin position="484"/>
        <end position="509"/>
    </location>
</feature>
<proteinExistence type="inferred from homology"/>
<name>A0A1A2E128_MYCSD</name>
<keyword evidence="5 7" id="KW-1133">Transmembrane helix</keyword>
<evidence type="ECO:0000256" key="2">
    <source>
        <dbReference type="ARBA" id="ARBA00005236"/>
    </source>
</evidence>
<sequence length="843" mass="86921">MARGTLAATFGLLRIINFRAVRKHAFRAALAAFSLGGGVAVVVAVMIEVTSVSKAVEDVGYQIAGPAPLRVVGAATRGGISPAVVEDTRSVDGVAAVVPVIRGVTMIRSNGTESYGLGLGVDCSAQWIVDPKVCQTGQHEPPPAISKSLGDSLDSSATLVTDVGQLSMEKFQRVADLDDVNNGLVAVLPLSMAKVQFARGDRVDMLYVTLDSGADAGAVQQKLKTALGPAYSVQPRSEPARGYNVNDVLLPLLGIFALISIGVGVILITQITRLSVEERRREIAIASALGASPASIMTGFLSEAALLGAAGSAMGVLTGIVISEPIVASASELTERFVGVTVPVILKPAILVLGILVGVLLAVGAAVGPALSASNTPIAAELSGRAAQEQTTQRKIWSKALLLLAIGLAGVIAARLATLSGALVAWQAILADIGAVVALIGLLLATAYLSAQAITSLRPRPDKSSGATLTIALNALRSDRSRTAAISGAIAVPVVVAILLSGFLVAIHIGATKVAESQADGRIAITTTQFADYGPIDARFAPQTLNKLNSVAGVEKTERMAEIEINLKDGSLAHIQAQDRPTFPFGLLAGQSPEASQKANQVVIGSVLAREKNLHIGDALVLGSGLEAQAMSIGTIVATPEYGGRRIYLPYSVAEQIYGPQPAGLIFATPAAGFTAGEVIENIGATKFDQPVTAVDTDGYASDIAASIGRYLTPLNTLKYGLLAIAFISVLSTLLLVGIRRRREMALIQALGATRARVFSITTIEAVVAGAAGGLFGAVLAIAISEAVRRAAVVNVGLITPLVFPWTDAVLYAVLATVAAVFAAIIPAWKSTRSTPATELRDE</sequence>
<feature type="transmembrane region" description="Helical" evidence="7">
    <location>
        <begin position="720"/>
        <end position="737"/>
    </location>
</feature>
<dbReference type="GO" id="GO:0044874">
    <property type="term" value="P:lipoprotein localization to outer membrane"/>
    <property type="evidence" value="ECO:0007669"/>
    <property type="project" value="TreeGrafter"/>
</dbReference>
<evidence type="ECO:0000256" key="3">
    <source>
        <dbReference type="ARBA" id="ARBA00022475"/>
    </source>
</evidence>
<evidence type="ECO:0000313" key="10">
    <source>
        <dbReference type="Proteomes" id="UP000093985"/>
    </source>
</evidence>
<feature type="transmembrane region" description="Helical" evidence="7">
    <location>
        <begin position="758"/>
        <end position="784"/>
    </location>
</feature>
<comment type="caution">
    <text evidence="9">The sequence shown here is derived from an EMBL/GenBank/DDBJ whole genome shotgun (WGS) entry which is preliminary data.</text>
</comment>
<feature type="transmembrane region" description="Helical" evidence="7">
    <location>
        <begin position="400"/>
        <end position="418"/>
    </location>
</feature>
<evidence type="ECO:0000256" key="7">
    <source>
        <dbReference type="SAM" id="Phobius"/>
    </source>
</evidence>
<dbReference type="PANTHER" id="PTHR30489">
    <property type="entry name" value="LIPOPROTEIN-RELEASING SYSTEM TRANSMEMBRANE PROTEIN LOLE"/>
    <property type="match status" value="1"/>
</dbReference>